<feature type="binding site" evidence="4">
    <location>
        <position position="236"/>
    </location>
    <ligand>
        <name>Mn(2+)</name>
        <dbReference type="ChEBI" id="CHEBI:29035"/>
        <label>1</label>
    </ligand>
</feature>
<proteinExistence type="inferred from homology"/>
<feature type="binding site" evidence="4">
    <location>
        <position position="234"/>
    </location>
    <ligand>
        <name>Mn(2+)</name>
        <dbReference type="ChEBI" id="CHEBI:29035"/>
        <label>2</label>
    </ligand>
</feature>
<evidence type="ECO:0000256" key="2">
    <source>
        <dbReference type="ARBA" id="ARBA00022723"/>
    </source>
</evidence>
<comment type="cofactor">
    <cofactor evidence="4">
        <name>Mn(2+)</name>
        <dbReference type="ChEBI" id="CHEBI:29035"/>
    </cofactor>
    <text evidence="4">Binds 2 manganese ions per subunit.</text>
</comment>
<keyword evidence="4" id="KW-0464">Manganese</keyword>
<dbReference type="PANTHER" id="PTHR11358:SF26">
    <property type="entry name" value="GUANIDINO ACID HYDROLASE, MITOCHONDRIAL"/>
    <property type="match status" value="1"/>
</dbReference>
<dbReference type="Pfam" id="PF00491">
    <property type="entry name" value="Arginase"/>
    <property type="match status" value="1"/>
</dbReference>
<organism evidence="6 7">
    <name type="scientific">candidate division WOR-3 bacterium</name>
    <dbReference type="NCBI Taxonomy" id="2052148"/>
    <lineage>
        <taxon>Bacteria</taxon>
        <taxon>Bacteria division WOR-3</taxon>
    </lineage>
</organism>
<dbReference type="PROSITE" id="PS51409">
    <property type="entry name" value="ARGINASE_2"/>
    <property type="match status" value="1"/>
</dbReference>
<evidence type="ECO:0000256" key="4">
    <source>
        <dbReference type="PIRSR" id="PIRSR036979-1"/>
    </source>
</evidence>
<evidence type="ECO:0000256" key="3">
    <source>
        <dbReference type="ARBA" id="ARBA00022801"/>
    </source>
</evidence>
<feature type="binding site" evidence="4">
    <location>
        <position position="133"/>
    </location>
    <ligand>
        <name>Mn(2+)</name>
        <dbReference type="ChEBI" id="CHEBI:29035"/>
        <label>1</label>
    </ligand>
</feature>
<evidence type="ECO:0000256" key="5">
    <source>
        <dbReference type="RuleBase" id="RU003684"/>
    </source>
</evidence>
<dbReference type="CDD" id="cd11593">
    <property type="entry name" value="Agmatinase-like_2"/>
    <property type="match status" value="1"/>
</dbReference>
<evidence type="ECO:0000313" key="7">
    <source>
        <dbReference type="Proteomes" id="UP000268469"/>
    </source>
</evidence>
<dbReference type="PANTHER" id="PTHR11358">
    <property type="entry name" value="ARGINASE/AGMATINASE"/>
    <property type="match status" value="1"/>
</dbReference>
<dbReference type="GO" id="GO:0008783">
    <property type="term" value="F:agmatinase activity"/>
    <property type="evidence" value="ECO:0007669"/>
    <property type="project" value="UniProtKB-EC"/>
</dbReference>
<dbReference type="PIRSF" id="PIRSF036979">
    <property type="entry name" value="Arginase"/>
    <property type="match status" value="1"/>
</dbReference>
<dbReference type="NCBIfam" id="TIGR01230">
    <property type="entry name" value="agmatinase"/>
    <property type="match status" value="1"/>
</dbReference>
<dbReference type="InterPro" id="IPR020855">
    <property type="entry name" value="Ureohydrolase_Mn_BS"/>
</dbReference>
<dbReference type="SUPFAM" id="SSF52768">
    <property type="entry name" value="Arginase/deacetylase"/>
    <property type="match status" value="1"/>
</dbReference>
<evidence type="ECO:0000313" key="6">
    <source>
        <dbReference type="EMBL" id="RKX71563.1"/>
    </source>
</evidence>
<reference evidence="6 7" key="1">
    <citation type="submission" date="2018-06" db="EMBL/GenBank/DDBJ databases">
        <title>Extensive metabolic versatility and redundancy in microbially diverse, dynamic hydrothermal sediments.</title>
        <authorList>
            <person name="Dombrowski N."/>
            <person name="Teske A."/>
            <person name="Baker B.J."/>
        </authorList>
    </citation>
    <scope>NUCLEOTIDE SEQUENCE [LARGE SCALE GENOMIC DNA]</scope>
    <source>
        <strain evidence="6">B36_G15</strain>
    </source>
</reference>
<dbReference type="GO" id="GO:0033389">
    <property type="term" value="P:putrescine biosynthetic process from arginine, via agmatine"/>
    <property type="evidence" value="ECO:0007669"/>
    <property type="project" value="TreeGrafter"/>
</dbReference>
<dbReference type="AlphaFoldDB" id="A0A660SLG0"/>
<dbReference type="GO" id="GO:0046872">
    <property type="term" value="F:metal ion binding"/>
    <property type="evidence" value="ECO:0007669"/>
    <property type="project" value="UniProtKB-KW"/>
</dbReference>
<accession>A0A660SLG0</accession>
<dbReference type="InterPro" id="IPR006035">
    <property type="entry name" value="Ureohydrolase"/>
</dbReference>
<dbReference type="EC" id="3.5.3.11" evidence="6"/>
<evidence type="ECO:0000256" key="1">
    <source>
        <dbReference type="ARBA" id="ARBA00009227"/>
    </source>
</evidence>
<dbReference type="EMBL" id="QNBE01000006">
    <property type="protein sequence ID" value="RKX71563.1"/>
    <property type="molecule type" value="Genomic_DNA"/>
</dbReference>
<protein>
    <submittedName>
        <fullName evidence="6">Agmatinase</fullName>
        <ecNumber evidence="6">3.5.3.11</ecNumber>
    </submittedName>
</protein>
<feature type="binding site" evidence="4">
    <location>
        <position position="156"/>
    </location>
    <ligand>
        <name>Mn(2+)</name>
        <dbReference type="ChEBI" id="CHEBI:29035"/>
        <label>1</label>
    </ligand>
</feature>
<keyword evidence="2 4" id="KW-0479">Metal-binding</keyword>
<sequence>MNHLLSPHRVLLPTGGGIFVDLTTPAVIISKMSFAGIKDHDDPQVIILPIPYGGTVSFGPSVRSGPERILTASQNLEDYDEELLIPIDQLRLQTLPPLPITARGPEDMVERIATRVADLFDPGRLLITIGGEHTITIGVIRGIKRRIDRLSVIIFDGHDDLRSEYQASGYSHACVARRISEEAPVVILGVRGISLLPESRPRGVEVLTPSELRKGERWKGIIDELSDPVYLSIDLDVLDPALMPAVGSPEPDGLSWHQLTTMMRYIIEKREVVGGDVVELAPLPGLLTPDFIAARLIMKLIVYWVARSR</sequence>
<dbReference type="InterPro" id="IPR005925">
    <property type="entry name" value="Agmatinase-rel"/>
</dbReference>
<dbReference type="Proteomes" id="UP000268469">
    <property type="component" value="Unassembled WGS sequence"/>
</dbReference>
<dbReference type="Gene3D" id="3.40.800.10">
    <property type="entry name" value="Ureohydrolase domain"/>
    <property type="match status" value="1"/>
</dbReference>
<keyword evidence="3 5" id="KW-0378">Hydrolase</keyword>
<gene>
    <name evidence="6" type="primary">speB</name>
    <name evidence="6" type="ORF">DRP53_01145</name>
</gene>
<comment type="similarity">
    <text evidence="1">Belongs to the arginase family. Agmatinase subfamily.</text>
</comment>
<comment type="caution">
    <text evidence="6">The sequence shown here is derived from an EMBL/GenBank/DDBJ whole genome shotgun (WGS) entry which is preliminary data.</text>
</comment>
<feature type="binding site" evidence="4">
    <location>
        <position position="160"/>
    </location>
    <ligand>
        <name>Mn(2+)</name>
        <dbReference type="ChEBI" id="CHEBI:29035"/>
        <label>1</label>
    </ligand>
</feature>
<name>A0A660SLG0_UNCW3</name>
<feature type="binding site" evidence="4">
    <location>
        <position position="158"/>
    </location>
    <ligand>
        <name>Mn(2+)</name>
        <dbReference type="ChEBI" id="CHEBI:29035"/>
        <label>1</label>
    </ligand>
</feature>
<dbReference type="InterPro" id="IPR023696">
    <property type="entry name" value="Ureohydrolase_dom_sf"/>
</dbReference>
<dbReference type="PROSITE" id="PS01053">
    <property type="entry name" value="ARGINASE_1"/>
    <property type="match status" value="1"/>
</dbReference>